<feature type="transmembrane region" description="Helical" evidence="1">
    <location>
        <begin position="116"/>
        <end position="136"/>
    </location>
</feature>
<evidence type="ECO:0000256" key="1">
    <source>
        <dbReference type="SAM" id="Phobius"/>
    </source>
</evidence>
<protein>
    <submittedName>
        <fullName evidence="2">Uncharacterized protein</fullName>
    </submittedName>
</protein>
<feature type="transmembrane region" description="Helical" evidence="1">
    <location>
        <begin position="20"/>
        <end position="38"/>
    </location>
</feature>
<dbReference type="Proteomes" id="UP001152484">
    <property type="component" value="Unassembled WGS sequence"/>
</dbReference>
<keyword evidence="1" id="KW-1133">Transmembrane helix</keyword>
<keyword evidence="1" id="KW-0472">Membrane</keyword>
<comment type="caution">
    <text evidence="2">The sequence shown here is derived from an EMBL/GenBank/DDBJ whole genome shotgun (WGS) entry which is preliminary data.</text>
</comment>
<gene>
    <name evidence="2" type="ORF">CEURO_LOCUS19763</name>
</gene>
<accession>A0A9P0ZRW2</accession>
<proteinExistence type="predicted"/>
<name>A0A9P0ZRW2_CUSEU</name>
<dbReference type="AlphaFoldDB" id="A0A9P0ZRW2"/>
<keyword evidence="1" id="KW-0812">Transmembrane</keyword>
<keyword evidence="3" id="KW-1185">Reference proteome</keyword>
<dbReference type="EMBL" id="CAMAPE010000060">
    <property type="protein sequence ID" value="CAH9112824.1"/>
    <property type="molecule type" value="Genomic_DNA"/>
</dbReference>
<evidence type="ECO:0000313" key="2">
    <source>
        <dbReference type="EMBL" id="CAH9112824.1"/>
    </source>
</evidence>
<organism evidence="2 3">
    <name type="scientific">Cuscuta europaea</name>
    <name type="common">European dodder</name>
    <dbReference type="NCBI Taxonomy" id="41803"/>
    <lineage>
        <taxon>Eukaryota</taxon>
        <taxon>Viridiplantae</taxon>
        <taxon>Streptophyta</taxon>
        <taxon>Embryophyta</taxon>
        <taxon>Tracheophyta</taxon>
        <taxon>Spermatophyta</taxon>
        <taxon>Magnoliopsida</taxon>
        <taxon>eudicotyledons</taxon>
        <taxon>Gunneridae</taxon>
        <taxon>Pentapetalae</taxon>
        <taxon>asterids</taxon>
        <taxon>lamiids</taxon>
        <taxon>Solanales</taxon>
        <taxon>Convolvulaceae</taxon>
        <taxon>Cuscuteae</taxon>
        <taxon>Cuscuta</taxon>
        <taxon>Cuscuta subgen. Cuscuta</taxon>
    </lineage>
</organism>
<sequence>MISPMILNCLLRFNNQSSNYGFSVFFFFHLIHLKLVIFKITEKLISRESADIHTISHSNHLHVHVMGKSWTSFTFRERSFWVSSFPRSKTSAINFKNLESTSRTASPECIMKSSNFLSVIYSKFVVVLLISCYIFYSFTFPYSKYGFTNSLE</sequence>
<evidence type="ECO:0000313" key="3">
    <source>
        <dbReference type="Proteomes" id="UP001152484"/>
    </source>
</evidence>
<reference evidence="2" key="1">
    <citation type="submission" date="2022-07" db="EMBL/GenBank/DDBJ databases">
        <authorList>
            <person name="Macas J."/>
            <person name="Novak P."/>
            <person name="Neumann P."/>
        </authorList>
    </citation>
    <scope>NUCLEOTIDE SEQUENCE</scope>
</reference>